<dbReference type="RefSeq" id="WP_060814122.1">
    <property type="nucleotide sequence ID" value="NZ_JARPZP010000001.1"/>
</dbReference>
<dbReference type="OrthoDB" id="9804574at2"/>
<comment type="similarity">
    <text evidence="1">Belongs to the UxaA family.</text>
</comment>
<evidence type="ECO:0000259" key="4">
    <source>
        <dbReference type="Pfam" id="PF20629"/>
    </source>
</evidence>
<dbReference type="EMBL" id="UFYW01000001">
    <property type="protein sequence ID" value="STD81643.1"/>
    <property type="molecule type" value="Genomic_DNA"/>
</dbReference>
<dbReference type="GO" id="GO:0008867">
    <property type="term" value="F:galactarate dehydratase activity"/>
    <property type="evidence" value="ECO:0007669"/>
    <property type="project" value="UniProtKB-EC"/>
</dbReference>
<dbReference type="Proteomes" id="UP000254807">
    <property type="component" value="Unassembled WGS sequence"/>
</dbReference>
<dbReference type="InterPro" id="IPR007392">
    <property type="entry name" value="GD_AH_second"/>
</dbReference>
<evidence type="ECO:0000256" key="1">
    <source>
        <dbReference type="ARBA" id="ARBA00010986"/>
    </source>
</evidence>
<evidence type="ECO:0000313" key="6">
    <source>
        <dbReference type="Proteomes" id="UP000254807"/>
    </source>
</evidence>
<keyword evidence="6" id="KW-1185">Reference proteome</keyword>
<dbReference type="GO" id="GO:0008789">
    <property type="term" value="F:altronate dehydratase activity"/>
    <property type="evidence" value="ECO:0007669"/>
    <property type="project" value="UniProtKB-EC"/>
</dbReference>
<organism evidence="5 6">
    <name type="scientific">Enterococcus gallinarum</name>
    <dbReference type="NCBI Taxonomy" id="1353"/>
    <lineage>
        <taxon>Bacteria</taxon>
        <taxon>Bacillati</taxon>
        <taxon>Bacillota</taxon>
        <taxon>Bacilli</taxon>
        <taxon>Lactobacillales</taxon>
        <taxon>Enterococcaceae</taxon>
        <taxon>Enterococcus</taxon>
    </lineage>
</organism>
<reference evidence="5 6" key="1">
    <citation type="submission" date="2018-06" db="EMBL/GenBank/DDBJ databases">
        <authorList>
            <consortium name="Pathogen Informatics"/>
            <person name="Doyle S."/>
        </authorList>
    </citation>
    <scope>NUCLEOTIDE SEQUENCE [LARGE SCALE GENOMIC DNA]</scope>
    <source>
        <strain evidence="5 6">NCTC12360</strain>
    </source>
</reference>
<dbReference type="PANTHER" id="PTHR30536:SF5">
    <property type="entry name" value="ALTRONATE DEHYDRATASE"/>
    <property type="match status" value="1"/>
</dbReference>
<dbReference type="InterPro" id="IPR048332">
    <property type="entry name" value="GD_AH_C"/>
</dbReference>
<evidence type="ECO:0000259" key="3">
    <source>
        <dbReference type="Pfam" id="PF04295"/>
    </source>
</evidence>
<feature type="domain" description="D-galactarate/Altronate dehydratase second" evidence="3">
    <location>
        <begin position="6"/>
        <end position="134"/>
    </location>
</feature>
<keyword evidence="5" id="KW-0378">Hydrolase</keyword>
<dbReference type="EC" id="4.2.1.7" evidence="5"/>
<protein>
    <submittedName>
        <fullName evidence="5">Altronate hydrolase</fullName>
        <ecNumber evidence="5">4.2.1.42</ecNumber>
        <ecNumber evidence="5">4.2.1.7</ecNumber>
    </submittedName>
</protein>
<proteinExistence type="inferred from homology"/>
<dbReference type="GO" id="GO:0016787">
    <property type="term" value="F:hydrolase activity"/>
    <property type="evidence" value="ECO:0007669"/>
    <property type="project" value="UniProtKB-KW"/>
</dbReference>
<name>A0A376GUG6_ENTGA</name>
<dbReference type="EC" id="4.2.1.42" evidence="5"/>
<dbReference type="GO" id="GO:0019698">
    <property type="term" value="P:D-galacturonate catabolic process"/>
    <property type="evidence" value="ECO:0007669"/>
    <property type="project" value="TreeGrafter"/>
</dbReference>
<evidence type="ECO:0000256" key="2">
    <source>
        <dbReference type="ARBA" id="ARBA00023239"/>
    </source>
</evidence>
<evidence type="ECO:0000313" key="5">
    <source>
        <dbReference type="EMBL" id="STD81643.1"/>
    </source>
</evidence>
<gene>
    <name evidence="5" type="primary">garD_1</name>
    <name evidence="5" type="ORF">NCTC12360_00056</name>
</gene>
<dbReference type="AlphaFoldDB" id="A0A376GUG6"/>
<dbReference type="PANTHER" id="PTHR30536">
    <property type="entry name" value="ALTRONATE/GALACTARATE DEHYDRATASE"/>
    <property type="match status" value="1"/>
</dbReference>
<dbReference type="Pfam" id="PF20629">
    <property type="entry name" value="GD_AH_C"/>
    <property type="match status" value="1"/>
</dbReference>
<accession>A0A376GUG6</accession>
<feature type="domain" description="D-galactarate/Altronate dehydratase C-terminal" evidence="4">
    <location>
        <begin position="144"/>
        <end position="384"/>
    </location>
</feature>
<dbReference type="Pfam" id="PF04295">
    <property type="entry name" value="GD_AH_second"/>
    <property type="match status" value="1"/>
</dbReference>
<sequence>MKPIMGYKRSDGQYGIRNKILVIATVGCANETARRITEQVKGTVFIPAGKGCGQIGDAVEITKRTLTGFVLNPNVYGAVFVGLGCETIQPHEMAVRVQQVSDKPVYSFSIQEEGGTTKTIATMVPLLEKLVVAADQLVREPIELSMLTLATNCGGSDATSGLSVNPALGVATELLVAAGGRSILGETTELIGTEHILIRRAKNQQVKRDIQTIIGGLEKQFERLQVDIRGANPSPGNQKGGLTTLEEKSLGAIMKAGHATINQVVKYGEITTEKGLIIMDTPGYDIESVTGMVAGGAQICVFTTGRGTPIGNPIVPMIKITGNFETYQRMTEHMDLELSAIITGDMSIEEGGERILSEMIAVANGKRTAAEKLGFQELAIYRNNEVWGCDL</sequence>
<keyword evidence="2 5" id="KW-0456">Lyase</keyword>
<dbReference type="InterPro" id="IPR052172">
    <property type="entry name" value="UxaA_altronate/galactarate_dh"/>
</dbReference>